<dbReference type="InterPro" id="IPR036661">
    <property type="entry name" value="Luciferase-like_sf"/>
</dbReference>
<dbReference type="PANTHER" id="PTHR43244:SF1">
    <property type="entry name" value="5,10-METHYLENETETRAHYDROMETHANOPTERIN REDUCTASE"/>
    <property type="match status" value="1"/>
</dbReference>
<keyword evidence="1 3" id="KW-0560">Oxidoreductase</keyword>
<organism evidence="3 4">
    <name type="scientific">Microtetraspora fusca</name>
    <dbReference type="NCBI Taxonomy" id="1997"/>
    <lineage>
        <taxon>Bacteria</taxon>
        <taxon>Bacillati</taxon>
        <taxon>Actinomycetota</taxon>
        <taxon>Actinomycetes</taxon>
        <taxon>Streptosporangiales</taxon>
        <taxon>Streptosporangiaceae</taxon>
        <taxon>Microtetraspora</taxon>
    </lineage>
</organism>
<dbReference type="NCBIfam" id="TIGR03557">
    <property type="entry name" value="F420_G6P_family"/>
    <property type="match status" value="1"/>
</dbReference>
<comment type="caution">
    <text evidence="3">The sequence shown here is derived from an EMBL/GenBank/DDBJ whole genome shotgun (WGS) entry which is preliminary data.</text>
</comment>
<dbReference type="GO" id="GO:0016491">
    <property type="term" value="F:oxidoreductase activity"/>
    <property type="evidence" value="ECO:0007669"/>
    <property type="project" value="UniProtKB-KW"/>
</dbReference>
<dbReference type="InterPro" id="IPR011251">
    <property type="entry name" value="Luciferase-like_dom"/>
</dbReference>
<evidence type="ECO:0000259" key="2">
    <source>
        <dbReference type="Pfam" id="PF00296"/>
    </source>
</evidence>
<dbReference type="PANTHER" id="PTHR43244">
    <property type="match status" value="1"/>
</dbReference>
<evidence type="ECO:0000313" key="4">
    <source>
        <dbReference type="Proteomes" id="UP001602119"/>
    </source>
</evidence>
<reference evidence="3 4" key="1">
    <citation type="submission" date="2024-10" db="EMBL/GenBank/DDBJ databases">
        <title>The Natural Products Discovery Center: Release of the First 8490 Sequenced Strains for Exploring Actinobacteria Biosynthetic Diversity.</title>
        <authorList>
            <person name="Kalkreuter E."/>
            <person name="Kautsar S.A."/>
            <person name="Yang D."/>
            <person name="Bader C.D."/>
            <person name="Teijaro C.N."/>
            <person name="Fluegel L."/>
            <person name="Davis C.M."/>
            <person name="Simpson J.R."/>
            <person name="Lauterbach L."/>
            <person name="Steele A.D."/>
            <person name="Gui C."/>
            <person name="Meng S."/>
            <person name="Li G."/>
            <person name="Viehrig K."/>
            <person name="Ye F."/>
            <person name="Su P."/>
            <person name="Kiefer A.F."/>
            <person name="Nichols A."/>
            <person name="Cepeda A.J."/>
            <person name="Yan W."/>
            <person name="Fan B."/>
            <person name="Jiang Y."/>
            <person name="Adhikari A."/>
            <person name="Zheng C.-J."/>
            <person name="Schuster L."/>
            <person name="Cowan T.M."/>
            <person name="Smanski M.J."/>
            <person name="Chevrette M.G."/>
            <person name="De Carvalho L.P.S."/>
            <person name="Shen B."/>
        </authorList>
    </citation>
    <scope>NUCLEOTIDE SEQUENCE [LARGE SCALE GENOMIC DNA]</scope>
    <source>
        <strain evidence="3 4">NPDC001281</strain>
    </source>
</reference>
<dbReference type="CDD" id="cd01097">
    <property type="entry name" value="Tetrahydromethanopterin_reductase"/>
    <property type="match status" value="1"/>
</dbReference>
<sequence>MTKFGYFLSCEEHDPKELLRQARLAEQHGFEGLWISDHYHPWVDAQGQSAFVWAVIGALSEATSLPVTTAVTCPIIRIHPSIIAQAAATAQVMLDGRFRLGLGTGEALNEHIHGDQWPPASERRRMLEEAIEVIRRLWTGKLVSFRGEFYDVDTARLYTLPDKPPPIYISGFGPKSTELAGRIGDGYISTAPSSDMIQVFRAAGGQGKPTAAGFKVCWSEDAARARHNVHRLWPTNGIPGEASQLLPLPRHFEQLSQLVTEEAVADKIACGPSADDHIAVIRQYVEAGYDEIYIQQVGPEQDGFFSFYAEKVLPRCRTTQAVR</sequence>
<dbReference type="Pfam" id="PF00296">
    <property type="entry name" value="Bac_luciferase"/>
    <property type="match status" value="1"/>
</dbReference>
<evidence type="ECO:0000256" key="1">
    <source>
        <dbReference type="ARBA" id="ARBA00023002"/>
    </source>
</evidence>
<dbReference type="RefSeq" id="WP_387343711.1">
    <property type="nucleotide sequence ID" value="NZ_JBIAXI010000013.1"/>
</dbReference>
<feature type="domain" description="Luciferase-like" evidence="2">
    <location>
        <begin position="3"/>
        <end position="290"/>
    </location>
</feature>
<accession>A0ABW6V856</accession>
<dbReference type="EC" id="1.-.-.-" evidence="3"/>
<dbReference type="InterPro" id="IPR050564">
    <property type="entry name" value="F420-G6PD/mer"/>
</dbReference>
<proteinExistence type="predicted"/>
<dbReference type="SUPFAM" id="SSF51679">
    <property type="entry name" value="Bacterial luciferase-like"/>
    <property type="match status" value="1"/>
</dbReference>
<protein>
    <submittedName>
        <fullName evidence="3">TIGR03557 family F420-dependent LLM class oxidoreductase</fullName>
        <ecNumber evidence="3">1.-.-.-</ecNumber>
    </submittedName>
</protein>
<dbReference type="Proteomes" id="UP001602119">
    <property type="component" value="Unassembled WGS sequence"/>
</dbReference>
<name>A0ABW6V856_MICFU</name>
<dbReference type="InterPro" id="IPR019945">
    <property type="entry name" value="F420_G6P_DH-rel"/>
</dbReference>
<evidence type="ECO:0000313" key="3">
    <source>
        <dbReference type="EMBL" id="MFF4775484.1"/>
    </source>
</evidence>
<keyword evidence="4" id="KW-1185">Reference proteome</keyword>
<gene>
    <name evidence="3" type="ORF">ACFY05_21765</name>
</gene>
<dbReference type="EMBL" id="JBIAXI010000013">
    <property type="protein sequence ID" value="MFF4775484.1"/>
    <property type="molecule type" value="Genomic_DNA"/>
</dbReference>
<dbReference type="Gene3D" id="3.20.20.30">
    <property type="entry name" value="Luciferase-like domain"/>
    <property type="match status" value="1"/>
</dbReference>